<dbReference type="GO" id="GO:0016020">
    <property type="term" value="C:membrane"/>
    <property type="evidence" value="ECO:0007669"/>
    <property type="project" value="InterPro"/>
</dbReference>
<evidence type="ECO:0000256" key="4">
    <source>
        <dbReference type="PROSITE-ProRule" id="PRU00339"/>
    </source>
</evidence>
<dbReference type="InterPro" id="IPR003594">
    <property type="entry name" value="HATPase_dom"/>
</dbReference>
<dbReference type="Pfam" id="PF13181">
    <property type="entry name" value="TPR_8"/>
    <property type="match status" value="1"/>
</dbReference>
<dbReference type="SUPFAM" id="SSF81901">
    <property type="entry name" value="HCP-like"/>
    <property type="match status" value="1"/>
</dbReference>
<keyword evidence="2 7" id="KW-0418">Kinase</keyword>
<dbReference type="InterPro" id="IPR019734">
    <property type="entry name" value="TPR_rpt"/>
</dbReference>
<dbReference type="KEGG" id="hhy:Halhy_5849"/>
<keyword evidence="5" id="KW-1133">Transmembrane helix</keyword>
<feature type="repeat" description="TPR" evidence="4">
    <location>
        <begin position="247"/>
        <end position="280"/>
    </location>
</feature>
<dbReference type="PANTHER" id="PTHR24421">
    <property type="entry name" value="NITRATE/NITRITE SENSOR PROTEIN NARX-RELATED"/>
    <property type="match status" value="1"/>
</dbReference>
<sequence>MNTLFFSRIGLFLYAFLLIIKANGQAGDALVDSLKQELRKSKADTNQVKLLMDLGNNVGYYDAPAALKYAQQGLDLSKKINYRLGQARTHYLLGNTYIDLGNYARSQTHLDAAARLFSALKRQDMLGKIENARGNWHYLQSDLWNAAHHYGQAVEIFHALKDTALEIIPYQNLIAALGETKNHEKAITMSKRLLEIVKKRGDSLQMAYSYNYLINNYVALNQLDAAKMYVADLLGFIQKSMDYGLAADAYNVIGGYHYKKLEYQQALAHYHQALEKALRSDYQTAQYKHSIGQTYLQLNEPLKAYPYLRQAETEAQAANSKDVYYQVCRSLGEYCEKMGDYQRAYHYLQEYNKLNDSILVAETRHYTTYLEAAFENSKKETEIFRLKTAELQKDLTLKKRNNYLLVALSFLALGGIFFGLKVRNDQTRRKLLEQDKKLQAEKILSLEKEQQVISLQSMITGQESERNRIAKDLHDGLGGLFSTVKMYFSSLQHEQPPLGENPLFQKSMELTNTASLELRRIAHNLMPEVLMKLGLINAIQDLCNNINTSRLLTISLQAYGMEKRLNPNTEIMLYRIVQELLNNIIKHAQASEAIIQFNQHQERLNITIEDNGLGFNASEDNAGAGLSTIKSRVNYLNGALNIDSTQGVGTTVMMEFLLES</sequence>
<dbReference type="PROSITE" id="PS50005">
    <property type="entry name" value="TPR"/>
    <property type="match status" value="1"/>
</dbReference>
<organism evidence="7 8">
    <name type="scientific">Haliscomenobacter hydrossis (strain ATCC 27775 / DSM 1100 / LMG 10767 / O)</name>
    <dbReference type="NCBI Taxonomy" id="760192"/>
    <lineage>
        <taxon>Bacteria</taxon>
        <taxon>Pseudomonadati</taxon>
        <taxon>Bacteroidota</taxon>
        <taxon>Saprospiria</taxon>
        <taxon>Saprospirales</taxon>
        <taxon>Haliscomenobacteraceae</taxon>
        <taxon>Haliscomenobacter</taxon>
    </lineage>
</organism>
<dbReference type="Gene3D" id="3.30.565.10">
    <property type="entry name" value="Histidine kinase-like ATPase, C-terminal domain"/>
    <property type="match status" value="1"/>
</dbReference>
<dbReference type="SUPFAM" id="SSF55874">
    <property type="entry name" value="ATPase domain of HSP90 chaperone/DNA topoisomerase II/histidine kinase"/>
    <property type="match status" value="1"/>
</dbReference>
<proteinExistence type="predicted"/>
<dbReference type="Pfam" id="PF07730">
    <property type="entry name" value="HisKA_3"/>
    <property type="match status" value="1"/>
</dbReference>
<evidence type="ECO:0000256" key="3">
    <source>
        <dbReference type="ARBA" id="ARBA00023012"/>
    </source>
</evidence>
<feature type="domain" description="Histidine kinase" evidence="6">
    <location>
        <begin position="573"/>
        <end position="660"/>
    </location>
</feature>
<accession>F4KY47</accession>
<keyword evidence="5" id="KW-0472">Membrane</keyword>
<dbReference type="OrthoDB" id="9760839at2"/>
<keyword evidence="4" id="KW-0802">TPR repeat</keyword>
<reference key="2">
    <citation type="submission" date="2011-04" db="EMBL/GenBank/DDBJ databases">
        <title>Complete sequence of chromosome of Haliscomenobacter hydrossis DSM 1100.</title>
        <authorList>
            <consortium name="US DOE Joint Genome Institute (JGI-PGF)"/>
            <person name="Lucas S."/>
            <person name="Han J."/>
            <person name="Lapidus A."/>
            <person name="Bruce D."/>
            <person name="Goodwin L."/>
            <person name="Pitluck S."/>
            <person name="Peters L."/>
            <person name="Kyrpides N."/>
            <person name="Mavromatis K."/>
            <person name="Ivanova N."/>
            <person name="Ovchinnikova G."/>
            <person name="Pagani I."/>
            <person name="Daligault H."/>
            <person name="Detter J.C."/>
            <person name="Han C."/>
            <person name="Land M."/>
            <person name="Hauser L."/>
            <person name="Markowitz V."/>
            <person name="Cheng J.-F."/>
            <person name="Hugenholtz P."/>
            <person name="Woyke T."/>
            <person name="Wu D."/>
            <person name="Verbarg S."/>
            <person name="Frueling A."/>
            <person name="Brambilla E."/>
            <person name="Klenk H.-P."/>
            <person name="Eisen J.A."/>
        </authorList>
    </citation>
    <scope>NUCLEOTIDE SEQUENCE</scope>
    <source>
        <strain>DSM 1100</strain>
    </source>
</reference>
<keyword evidence="3" id="KW-0902">Two-component regulatory system</keyword>
<dbReference type="Gene3D" id="1.25.40.10">
    <property type="entry name" value="Tetratricopeptide repeat domain"/>
    <property type="match status" value="2"/>
</dbReference>
<dbReference type="eggNOG" id="COG0457">
    <property type="taxonomic scope" value="Bacteria"/>
</dbReference>
<dbReference type="HOGENOM" id="CLU_000445_106_2_10"/>
<evidence type="ECO:0000313" key="8">
    <source>
        <dbReference type="Proteomes" id="UP000008461"/>
    </source>
</evidence>
<gene>
    <name evidence="7" type="ordered locus">Halhy_5849</name>
</gene>
<dbReference type="SUPFAM" id="SSF48452">
    <property type="entry name" value="TPR-like"/>
    <property type="match status" value="1"/>
</dbReference>
<protein>
    <submittedName>
        <fullName evidence="7">Signal transduction histidine kinase</fullName>
    </submittedName>
</protein>
<dbReference type="GO" id="GO:0046983">
    <property type="term" value="F:protein dimerization activity"/>
    <property type="evidence" value="ECO:0007669"/>
    <property type="project" value="InterPro"/>
</dbReference>
<name>F4KY47_HALH1</name>
<reference evidence="7 8" key="1">
    <citation type="journal article" date="2011" name="Stand. Genomic Sci.">
        <title>Complete genome sequence of Haliscomenobacter hydrossis type strain (O).</title>
        <authorList>
            <consortium name="US DOE Joint Genome Institute (JGI-PGF)"/>
            <person name="Daligault H."/>
            <person name="Lapidus A."/>
            <person name="Zeytun A."/>
            <person name="Nolan M."/>
            <person name="Lucas S."/>
            <person name="Del Rio T.G."/>
            <person name="Tice H."/>
            <person name="Cheng J.F."/>
            <person name="Tapia R."/>
            <person name="Han C."/>
            <person name="Goodwin L."/>
            <person name="Pitluck S."/>
            <person name="Liolios K."/>
            <person name="Pagani I."/>
            <person name="Ivanova N."/>
            <person name="Huntemann M."/>
            <person name="Mavromatis K."/>
            <person name="Mikhailova N."/>
            <person name="Pati A."/>
            <person name="Chen A."/>
            <person name="Palaniappan K."/>
            <person name="Land M."/>
            <person name="Hauser L."/>
            <person name="Brambilla E.M."/>
            <person name="Rohde M."/>
            <person name="Verbarg S."/>
            <person name="Goker M."/>
            <person name="Bristow J."/>
            <person name="Eisen J.A."/>
            <person name="Markowitz V."/>
            <person name="Hugenholtz P."/>
            <person name="Kyrpides N.C."/>
            <person name="Klenk H.P."/>
            <person name="Woyke T."/>
        </authorList>
    </citation>
    <scope>NUCLEOTIDE SEQUENCE [LARGE SCALE GENOMIC DNA]</scope>
    <source>
        <strain evidence="8">ATCC 27775 / DSM 1100 / LMG 10767 / O</strain>
    </source>
</reference>
<dbReference type="EMBL" id="CP002691">
    <property type="protein sequence ID" value="AEE53672.1"/>
    <property type="molecule type" value="Genomic_DNA"/>
</dbReference>
<dbReference type="InterPro" id="IPR050482">
    <property type="entry name" value="Sensor_HK_TwoCompSys"/>
</dbReference>
<feature type="transmembrane region" description="Helical" evidence="5">
    <location>
        <begin position="403"/>
        <end position="420"/>
    </location>
</feature>
<dbReference type="Pfam" id="PF02518">
    <property type="entry name" value="HATPase_c"/>
    <property type="match status" value="1"/>
</dbReference>
<dbReference type="PROSITE" id="PS50109">
    <property type="entry name" value="HIS_KIN"/>
    <property type="match status" value="1"/>
</dbReference>
<dbReference type="InterPro" id="IPR011712">
    <property type="entry name" value="Sig_transdc_His_kin_sub3_dim/P"/>
</dbReference>
<dbReference type="eggNOG" id="COG4585">
    <property type="taxonomic scope" value="Bacteria"/>
</dbReference>
<dbReference type="InterPro" id="IPR036890">
    <property type="entry name" value="HATPase_C_sf"/>
</dbReference>
<evidence type="ECO:0000259" key="6">
    <source>
        <dbReference type="PROSITE" id="PS50109"/>
    </source>
</evidence>
<dbReference type="AlphaFoldDB" id="F4KY47"/>
<dbReference type="InterPro" id="IPR011990">
    <property type="entry name" value="TPR-like_helical_dom_sf"/>
</dbReference>
<dbReference type="SMART" id="SM00028">
    <property type="entry name" value="TPR"/>
    <property type="match status" value="6"/>
</dbReference>
<dbReference type="SMART" id="SM00387">
    <property type="entry name" value="HATPase_c"/>
    <property type="match status" value="1"/>
</dbReference>
<dbReference type="Proteomes" id="UP000008461">
    <property type="component" value="Chromosome"/>
</dbReference>
<dbReference type="Gene3D" id="1.20.5.1930">
    <property type="match status" value="1"/>
</dbReference>
<keyword evidence="8" id="KW-1185">Reference proteome</keyword>
<dbReference type="RefSeq" id="WP_013768200.1">
    <property type="nucleotide sequence ID" value="NC_015510.1"/>
</dbReference>
<dbReference type="InterPro" id="IPR005467">
    <property type="entry name" value="His_kinase_dom"/>
</dbReference>
<dbReference type="GO" id="GO:0000155">
    <property type="term" value="F:phosphorelay sensor kinase activity"/>
    <property type="evidence" value="ECO:0007669"/>
    <property type="project" value="InterPro"/>
</dbReference>
<keyword evidence="1" id="KW-0808">Transferase</keyword>
<dbReference type="STRING" id="760192.Halhy_5849"/>
<evidence type="ECO:0000256" key="1">
    <source>
        <dbReference type="ARBA" id="ARBA00022679"/>
    </source>
</evidence>
<keyword evidence="5" id="KW-0812">Transmembrane</keyword>
<dbReference type="CDD" id="cd16917">
    <property type="entry name" value="HATPase_UhpB-NarQ-NarX-like"/>
    <property type="match status" value="1"/>
</dbReference>
<evidence type="ECO:0000256" key="5">
    <source>
        <dbReference type="SAM" id="Phobius"/>
    </source>
</evidence>
<evidence type="ECO:0000256" key="2">
    <source>
        <dbReference type="ARBA" id="ARBA00022777"/>
    </source>
</evidence>
<evidence type="ECO:0000313" key="7">
    <source>
        <dbReference type="EMBL" id="AEE53672.1"/>
    </source>
</evidence>